<evidence type="ECO:0000256" key="2">
    <source>
        <dbReference type="SAM" id="Phobius"/>
    </source>
</evidence>
<proteinExistence type="predicted"/>
<organism evidence="3 4">
    <name type="scientific">Microbulbifer salipaludis</name>
    <dbReference type="NCBI Taxonomy" id="187980"/>
    <lineage>
        <taxon>Bacteria</taxon>
        <taxon>Pseudomonadati</taxon>
        <taxon>Pseudomonadota</taxon>
        <taxon>Gammaproteobacteria</taxon>
        <taxon>Cellvibrionales</taxon>
        <taxon>Microbulbiferaceae</taxon>
        <taxon>Microbulbifer</taxon>
    </lineage>
</organism>
<reference evidence="3 4" key="1">
    <citation type="submission" date="2020-12" db="EMBL/GenBank/DDBJ databases">
        <title>Oil enriched cultivation method for isolating marine PHA-producing bacteria.</title>
        <authorList>
            <person name="Zheng W."/>
            <person name="Yu S."/>
            <person name="Huang Y."/>
        </authorList>
    </citation>
    <scope>NUCLEOTIDE SEQUENCE [LARGE SCALE GENOMIC DNA]</scope>
    <source>
        <strain evidence="3 4">SN0-2</strain>
    </source>
</reference>
<dbReference type="Proteomes" id="UP000664293">
    <property type="component" value="Unassembled WGS sequence"/>
</dbReference>
<evidence type="ECO:0000313" key="4">
    <source>
        <dbReference type="Proteomes" id="UP000664293"/>
    </source>
</evidence>
<dbReference type="EMBL" id="JAEKJR010000002">
    <property type="protein sequence ID" value="MBN8430937.1"/>
    <property type="molecule type" value="Genomic_DNA"/>
</dbReference>
<feature type="compositionally biased region" description="Low complexity" evidence="1">
    <location>
        <begin position="236"/>
        <end position="251"/>
    </location>
</feature>
<feature type="transmembrane region" description="Helical" evidence="2">
    <location>
        <begin position="21"/>
        <end position="39"/>
    </location>
</feature>
<feature type="transmembrane region" description="Helical" evidence="2">
    <location>
        <begin position="78"/>
        <end position="97"/>
    </location>
</feature>
<protein>
    <submittedName>
        <fullName evidence="3">DUF1499 domain-containing protein</fullName>
    </submittedName>
</protein>
<accession>A0ABS3E6R5</accession>
<keyword evidence="2" id="KW-0472">Membrane</keyword>
<sequence>MIRSGRPRHWGRWLYRIQWTLLAGIGLGVVGVRTGVLGLESALKLFGGLGLAMVAVALFSMLVFLWGLIRRHSEARTAALWAMVLGLVPVALPLYTVGQQSLNAPALYDITTDLQDPPQFDLLLSAREKGDHSPDYPGAAAAAVQKETPAYRDIQTLVVPASTADVMAAAELVARELGWRVIAVRAGQGRLEAVARTPILGITQDIVVRIRPEGASTETKKDENKPSEKISSGDPKTAAGGSDAGKDAGTGVVATPATKTEVDMRSASRTGERDFGSNAARIREFLRRLEERLGAGREVAP</sequence>
<evidence type="ECO:0000313" key="3">
    <source>
        <dbReference type="EMBL" id="MBN8430937.1"/>
    </source>
</evidence>
<keyword evidence="2" id="KW-0812">Transmembrane</keyword>
<comment type="caution">
    <text evidence="3">The sequence shown here is derived from an EMBL/GenBank/DDBJ whole genome shotgun (WGS) entry which is preliminary data.</text>
</comment>
<evidence type="ECO:0000256" key="1">
    <source>
        <dbReference type="SAM" id="MobiDB-lite"/>
    </source>
</evidence>
<dbReference type="RefSeq" id="WP_207001268.1">
    <property type="nucleotide sequence ID" value="NZ_JAEKJR010000002.1"/>
</dbReference>
<keyword evidence="2" id="KW-1133">Transmembrane helix</keyword>
<dbReference type="InterPro" id="IPR010865">
    <property type="entry name" value="DUF1499"/>
</dbReference>
<feature type="compositionally biased region" description="Basic and acidic residues" evidence="1">
    <location>
        <begin position="260"/>
        <end position="281"/>
    </location>
</feature>
<dbReference type="Pfam" id="PF07386">
    <property type="entry name" value="DUF1499"/>
    <property type="match status" value="2"/>
</dbReference>
<feature type="compositionally biased region" description="Basic and acidic residues" evidence="1">
    <location>
        <begin position="213"/>
        <end position="228"/>
    </location>
</feature>
<name>A0ABS3E6R5_9GAMM</name>
<feature type="region of interest" description="Disordered" evidence="1">
    <location>
        <begin position="213"/>
        <end position="281"/>
    </location>
</feature>
<gene>
    <name evidence="3" type="ORF">JF535_08725</name>
</gene>
<keyword evidence="4" id="KW-1185">Reference proteome</keyword>
<feature type="transmembrane region" description="Helical" evidence="2">
    <location>
        <begin position="45"/>
        <end position="66"/>
    </location>
</feature>